<reference evidence="2 3" key="2">
    <citation type="submission" date="2009-02" db="EMBL/GenBank/DDBJ databases">
        <title>Draft genome sequence of Blautia hydrogenotrophica DSM 10507 (Ruminococcus hydrogenotrophicus DSM 10507).</title>
        <authorList>
            <person name="Sudarsanam P."/>
            <person name="Ley R."/>
            <person name="Guruge J."/>
            <person name="Turnbaugh P.J."/>
            <person name="Mahowald M."/>
            <person name="Liep D."/>
            <person name="Gordon J."/>
        </authorList>
    </citation>
    <scope>NUCLEOTIDE SEQUENCE [LARGE SCALE GENOMIC DNA]</scope>
    <source>
        <strain evidence="3">DSM 10507 / JCM 14656 / S5a33</strain>
    </source>
</reference>
<dbReference type="InterPro" id="IPR027368">
    <property type="entry name" value="MnmE_dom2"/>
</dbReference>
<evidence type="ECO:0000313" key="3">
    <source>
        <dbReference type="Proteomes" id="UP000003100"/>
    </source>
</evidence>
<name>C0CS70_BLAHS</name>
<protein>
    <recommendedName>
        <fullName evidence="1">MnmE helical domain-containing protein</fullName>
    </recommendedName>
</protein>
<dbReference type="PANTHER" id="PTHR42714:SF2">
    <property type="entry name" value="TRNA MODIFICATION GTPASE GTPBP3, MITOCHONDRIAL"/>
    <property type="match status" value="1"/>
</dbReference>
<dbReference type="PANTHER" id="PTHR42714">
    <property type="entry name" value="TRNA MODIFICATION GTPASE GTPBP3"/>
    <property type="match status" value="1"/>
</dbReference>
<accession>C0CS70</accession>
<feature type="domain" description="MnmE helical" evidence="1">
    <location>
        <begin position="1"/>
        <end position="90"/>
    </location>
</feature>
<evidence type="ECO:0000259" key="1">
    <source>
        <dbReference type="Pfam" id="PF12631"/>
    </source>
</evidence>
<dbReference type="HOGENOM" id="CLU_2404442_0_0_9"/>
<dbReference type="EMBL" id="ACBZ01000199">
    <property type="protein sequence ID" value="EEG47400.1"/>
    <property type="molecule type" value="Genomic_DNA"/>
</dbReference>
<dbReference type="GO" id="GO:0005829">
    <property type="term" value="C:cytosol"/>
    <property type="evidence" value="ECO:0007669"/>
    <property type="project" value="TreeGrafter"/>
</dbReference>
<reference evidence="2 3" key="1">
    <citation type="submission" date="2009-01" db="EMBL/GenBank/DDBJ databases">
        <authorList>
            <person name="Fulton L."/>
            <person name="Clifton S."/>
            <person name="Fulton B."/>
            <person name="Xu J."/>
            <person name="Minx P."/>
            <person name="Pepin K.H."/>
            <person name="Johnson M."/>
            <person name="Bhonagiri V."/>
            <person name="Nash W.E."/>
            <person name="Mardis E.R."/>
            <person name="Wilson R.K."/>
        </authorList>
    </citation>
    <scope>NUCLEOTIDE SEQUENCE [LARGE SCALE GENOMIC DNA]</scope>
    <source>
        <strain evidence="3">DSM 10507 / JCM 14656 / S5a33</strain>
    </source>
</reference>
<proteinExistence type="predicted"/>
<dbReference type="SUPFAM" id="SSF116878">
    <property type="entry name" value="TrmE connector domain"/>
    <property type="match status" value="1"/>
</dbReference>
<dbReference type="eggNOG" id="COG0486">
    <property type="taxonomic scope" value="Bacteria"/>
</dbReference>
<dbReference type="Pfam" id="PF12631">
    <property type="entry name" value="MnmE_helical"/>
    <property type="match status" value="1"/>
</dbReference>
<feature type="non-terminal residue" evidence="2">
    <location>
        <position position="1"/>
    </location>
</feature>
<keyword evidence="3" id="KW-1185">Reference proteome</keyword>
<evidence type="ECO:0000313" key="2">
    <source>
        <dbReference type="EMBL" id="EEG47400.1"/>
    </source>
</evidence>
<comment type="caution">
    <text evidence="2">The sequence shown here is derived from an EMBL/GenBank/DDBJ whole genome shotgun (WGS) entry which is preliminary data.</text>
</comment>
<dbReference type="PATRIC" id="fig|476272.21.peg.419"/>
<dbReference type="GO" id="GO:0002098">
    <property type="term" value="P:tRNA wobble uridine modification"/>
    <property type="evidence" value="ECO:0007669"/>
    <property type="project" value="TreeGrafter"/>
</dbReference>
<gene>
    <name evidence="2" type="ORF">RUMHYD_03737</name>
</gene>
<dbReference type="GO" id="GO:0030488">
    <property type="term" value="P:tRNA methylation"/>
    <property type="evidence" value="ECO:0007669"/>
    <property type="project" value="TreeGrafter"/>
</dbReference>
<dbReference type="Proteomes" id="UP000003100">
    <property type="component" value="Unassembled WGS sequence"/>
</dbReference>
<dbReference type="Gene3D" id="1.20.120.430">
    <property type="entry name" value="tRNA modification GTPase MnmE domain 2"/>
    <property type="match status" value="1"/>
</dbReference>
<dbReference type="AlphaFoldDB" id="C0CS70"/>
<organism evidence="2 3">
    <name type="scientific">Blautia hydrogenotrophica (strain DSM 10507 / JCM 14656 / S5a33)</name>
    <name type="common">Ruminococcus hydrogenotrophicus</name>
    <dbReference type="NCBI Taxonomy" id="476272"/>
    <lineage>
        <taxon>Bacteria</taxon>
        <taxon>Bacillati</taxon>
        <taxon>Bacillota</taxon>
        <taxon>Clostridia</taxon>
        <taxon>Lachnospirales</taxon>
        <taxon>Lachnospiraceae</taxon>
        <taxon>Blautia</taxon>
    </lineage>
</organism>
<sequence length="93" mass="10592">GIQDLVEKIKEMFFDGNITFNDEVYITNVRQKEALEEAYHSLELVEQSISMGMPEDFFSIDLMNAYEALGRILGESVGEDLVNEIFSKFCTGK</sequence>
<dbReference type="InterPro" id="IPR025867">
    <property type="entry name" value="MnmE_helical"/>
</dbReference>